<dbReference type="PANTHER" id="PTHR35526">
    <property type="entry name" value="ANTI-SIGMA-F FACTOR RSBW-RELATED"/>
    <property type="match status" value="1"/>
</dbReference>
<dbReference type="PANTHER" id="PTHR35526:SF3">
    <property type="entry name" value="ANTI-SIGMA-F FACTOR RSBW"/>
    <property type="match status" value="1"/>
</dbReference>
<feature type="domain" description="Histidine kinase/HSP90-like ATPase" evidence="2">
    <location>
        <begin position="27"/>
        <end position="136"/>
    </location>
</feature>
<dbReference type="Proteomes" id="UP000480804">
    <property type="component" value="Unassembled WGS sequence"/>
</dbReference>
<protein>
    <recommendedName>
        <fullName evidence="2">Histidine kinase/HSP90-like ATPase domain-containing protein</fullName>
    </recommendedName>
</protein>
<dbReference type="CDD" id="cd16936">
    <property type="entry name" value="HATPase_RsbW-like"/>
    <property type="match status" value="1"/>
</dbReference>
<gene>
    <name evidence="4" type="ORF">GCM10010227_48910</name>
    <name evidence="3" type="ORF">Sgou_13090</name>
</gene>
<keyword evidence="1" id="KW-0723">Serine/threonine-protein kinase</keyword>
<reference evidence="4" key="3">
    <citation type="submission" date="2020-09" db="EMBL/GenBank/DDBJ databases">
        <authorList>
            <person name="Sun Q."/>
            <person name="Ohkuma M."/>
        </authorList>
    </citation>
    <scope>NUCLEOTIDE SEQUENCE</scope>
    <source>
        <strain evidence="4">JCM 4136</strain>
    </source>
</reference>
<proteinExistence type="predicted"/>
<dbReference type="Pfam" id="PF13581">
    <property type="entry name" value="HATPase_c_2"/>
    <property type="match status" value="1"/>
</dbReference>
<reference evidence="3 5" key="2">
    <citation type="submission" date="2020-02" db="EMBL/GenBank/DDBJ databases">
        <title>Whole genome shotgun sequence of Streptomyces gougerotii NBRC 13043.</title>
        <authorList>
            <person name="Ichikawa N."/>
            <person name="Komaki H."/>
            <person name="Tamura T."/>
        </authorList>
    </citation>
    <scope>NUCLEOTIDE SEQUENCE [LARGE SCALE GENOMIC DNA]</scope>
    <source>
        <strain evidence="3 5">NBRC 13043</strain>
    </source>
</reference>
<name>A0A8H9LUV0_9ACTN</name>
<comment type="caution">
    <text evidence="4">The sequence shown here is derived from an EMBL/GenBank/DDBJ whole genome shotgun (WGS) entry which is preliminary data.</text>
</comment>
<accession>A0A8H9LUV0</accession>
<dbReference type="SUPFAM" id="SSF55874">
    <property type="entry name" value="ATPase domain of HSP90 chaperone/DNA topoisomerase II/histidine kinase"/>
    <property type="match status" value="1"/>
</dbReference>
<dbReference type="InterPro" id="IPR003594">
    <property type="entry name" value="HATPase_dom"/>
</dbReference>
<dbReference type="InterPro" id="IPR036890">
    <property type="entry name" value="HATPase_C_sf"/>
</dbReference>
<reference evidence="4" key="1">
    <citation type="journal article" date="2014" name="Int. J. Syst. Evol. Microbiol.">
        <title>Complete genome sequence of Corynebacterium casei LMG S-19264T (=DSM 44701T), isolated from a smear-ripened cheese.</title>
        <authorList>
            <consortium name="US DOE Joint Genome Institute (JGI-PGF)"/>
            <person name="Walter F."/>
            <person name="Albersmeier A."/>
            <person name="Kalinowski J."/>
            <person name="Ruckert C."/>
        </authorList>
    </citation>
    <scope>NUCLEOTIDE SEQUENCE</scope>
    <source>
        <strain evidence="4">JCM 4136</strain>
    </source>
</reference>
<dbReference type="EMBL" id="BLLO01000014">
    <property type="protein sequence ID" value="GFH76639.1"/>
    <property type="molecule type" value="Genomic_DNA"/>
</dbReference>
<keyword evidence="1" id="KW-0418">Kinase</keyword>
<evidence type="ECO:0000313" key="3">
    <source>
        <dbReference type="EMBL" id="GFH76639.1"/>
    </source>
</evidence>
<keyword evidence="5" id="KW-1185">Reference proteome</keyword>
<evidence type="ECO:0000313" key="6">
    <source>
        <dbReference type="Proteomes" id="UP000660975"/>
    </source>
</evidence>
<dbReference type="InterPro" id="IPR050267">
    <property type="entry name" value="Anti-sigma-factor_SerPK"/>
</dbReference>
<organism evidence="4 6">
    <name type="scientific">Streptomyces gougerotii</name>
    <dbReference type="NCBI Taxonomy" id="53448"/>
    <lineage>
        <taxon>Bacteria</taxon>
        <taxon>Bacillati</taxon>
        <taxon>Actinomycetota</taxon>
        <taxon>Actinomycetes</taxon>
        <taxon>Kitasatosporales</taxon>
        <taxon>Streptomycetaceae</taxon>
        <taxon>Streptomyces</taxon>
        <taxon>Streptomyces diastaticus group</taxon>
    </lineage>
</organism>
<dbReference type="Gene3D" id="3.30.565.10">
    <property type="entry name" value="Histidine kinase-like ATPase, C-terminal domain"/>
    <property type="match status" value="1"/>
</dbReference>
<dbReference type="EMBL" id="BMSC01000019">
    <property type="protein sequence ID" value="GGU88322.1"/>
    <property type="molecule type" value="Genomic_DNA"/>
</dbReference>
<evidence type="ECO:0000256" key="1">
    <source>
        <dbReference type="ARBA" id="ARBA00022527"/>
    </source>
</evidence>
<evidence type="ECO:0000313" key="5">
    <source>
        <dbReference type="Proteomes" id="UP000480804"/>
    </source>
</evidence>
<keyword evidence="1" id="KW-0808">Transferase</keyword>
<dbReference type="GO" id="GO:0004674">
    <property type="term" value="F:protein serine/threonine kinase activity"/>
    <property type="evidence" value="ECO:0007669"/>
    <property type="project" value="UniProtKB-KW"/>
</dbReference>
<evidence type="ECO:0000313" key="4">
    <source>
        <dbReference type="EMBL" id="GGU88322.1"/>
    </source>
</evidence>
<dbReference type="AlphaFoldDB" id="A0A8H9LUV0"/>
<evidence type="ECO:0000259" key="2">
    <source>
        <dbReference type="Pfam" id="PF13581"/>
    </source>
</evidence>
<dbReference type="Proteomes" id="UP000660975">
    <property type="component" value="Unassembled WGS sequence"/>
</dbReference>
<sequence>MTLGDLRRVETETRLPARCERFYRRERRSVPAARDFAAAVLDEWDARVRRDDVLLCVSELATNALLHGVPPGRGFRLFVLRADDGGVRVEVHDSGDGHPATRAPGDEAESGRGLLLVSALADDWGVGERDPGKSVWCSFRPLPVHHLGR</sequence>